<keyword evidence="5 9" id="KW-0472">Membrane</keyword>
<dbReference type="InterPro" id="IPR000276">
    <property type="entry name" value="GPCR_Rhodpsn"/>
</dbReference>
<protein>
    <submittedName>
        <fullName evidence="12">KiSS-1 receptor (inferred by orthology to a human protein)</fullName>
    </submittedName>
</protein>
<organism evidence="11 12">
    <name type="scientific">Strongyloides venezuelensis</name>
    <name type="common">Threadworm</name>
    <dbReference type="NCBI Taxonomy" id="75913"/>
    <lineage>
        <taxon>Eukaryota</taxon>
        <taxon>Metazoa</taxon>
        <taxon>Ecdysozoa</taxon>
        <taxon>Nematoda</taxon>
        <taxon>Chromadorea</taxon>
        <taxon>Rhabditida</taxon>
        <taxon>Tylenchina</taxon>
        <taxon>Panagrolaimomorpha</taxon>
        <taxon>Strongyloidoidea</taxon>
        <taxon>Strongyloididae</taxon>
        <taxon>Strongyloides</taxon>
    </lineage>
</organism>
<dbReference type="PRINTS" id="PR00237">
    <property type="entry name" value="GPCRRHODOPSN"/>
</dbReference>
<evidence type="ECO:0000256" key="5">
    <source>
        <dbReference type="ARBA" id="ARBA00023136"/>
    </source>
</evidence>
<evidence type="ECO:0000256" key="4">
    <source>
        <dbReference type="ARBA" id="ARBA00023040"/>
    </source>
</evidence>
<keyword evidence="11" id="KW-1185">Reference proteome</keyword>
<evidence type="ECO:0000256" key="3">
    <source>
        <dbReference type="ARBA" id="ARBA00022989"/>
    </source>
</evidence>
<evidence type="ECO:0000256" key="9">
    <source>
        <dbReference type="SAM" id="Phobius"/>
    </source>
</evidence>
<feature type="transmembrane region" description="Helical" evidence="9">
    <location>
        <begin position="80"/>
        <end position="101"/>
    </location>
</feature>
<keyword evidence="4 8" id="KW-0297">G-protein coupled receptor</keyword>
<feature type="transmembrane region" description="Helical" evidence="9">
    <location>
        <begin position="232"/>
        <end position="254"/>
    </location>
</feature>
<sequence length="387" mass="45171">MLGFFDIVIMVVYSFMTLLGLIGNIGVLMVILVDRKFHEPTNMMIMNLALADLFFVLICIPPTSLNLIGYYDFPNIFCRFQIFFSYISVFVSSYTLVLLALDRFLAVVVPRSVVYYKTVKNSLLACLSTWILSITICSLILPTASLYYSQSDSVDNQTYIHCYDNPKIANLTETRTNVLIFYINFTIFSYVLPLTVITILYTIMLYSLQKQSKKSGRSIVNKQWRKKITKTVWLVIATFAICWFPQNIRFFSLAYYYPANVPFEENISPNDYRIILFVFQTMAYANSCINPLLYCLMLKRYRDSVKNFWVFVKRCICCRGFVGNDQDMQMSVREKSSFDRSMILSKKRRYFENRSNSLMDTRNDINHQEAVKRLNTENDSNVKGQFV</sequence>
<keyword evidence="3 9" id="KW-1133">Transmembrane helix</keyword>
<dbReference type="SMART" id="SM01381">
    <property type="entry name" value="7TM_GPCR_Srsx"/>
    <property type="match status" value="1"/>
</dbReference>
<evidence type="ECO:0000256" key="2">
    <source>
        <dbReference type="ARBA" id="ARBA00022692"/>
    </source>
</evidence>
<accession>A0A0K0FF81</accession>
<dbReference type="PROSITE" id="PS00237">
    <property type="entry name" value="G_PROTEIN_RECEP_F1_1"/>
    <property type="match status" value="1"/>
</dbReference>
<feature type="domain" description="G-protein coupled receptors family 1 profile" evidence="10">
    <location>
        <begin position="23"/>
        <end position="294"/>
    </location>
</feature>
<dbReference type="SUPFAM" id="SSF81321">
    <property type="entry name" value="Family A G protein-coupled receptor-like"/>
    <property type="match status" value="1"/>
</dbReference>
<keyword evidence="7 8" id="KW-0807">Transducer</keyword>
<dbReference type="PROSITE" id="PS50262">
    <property type="entry name" value="G_PROTEIN_RECEP_F1_2"/>
    <property type="match status" value="1"/>
</dbReference>
<dbReference type="Gene3D" id="1.20.1070.10">
    <property type="entry name" value="Rhodopsin 7-helix transmembrane proteins"/>
    <property type="match status" value="1"/>
</dbReference>
<evidence type="ECO:0000259" key="10">
    <source>
        <dbReference type="PROSITE" id="PS50262"/>
    </source>
</evidence>
<dbReference type="Proteomes" id="UP000035680">
    <property type="component" value="Unassembled WGS sequence"/>
</dbReference>
<dbReference type="Pfam" id="PF00001">
    <property type="entry name" value="7tm_1"/>
    <property type="match status" value="1"/>
</dbReference>
<comment type="similarity">
    <text evidence="8">Belongs to the G-protein coupled receptor 1 family.</text>
</comment>
<evidence type="ECO:0000256" key="7">
    <source>
        <dbReference type="ARBA" id="ARBA00023224"/>
    </source>
</evidence>
<keyword evidence="6 8" id="KW-0675">Receptor</keyword>
<evidence type="ECO:0000313" key="12">
    <source>
        <dbReference type="WBParaSite" id="SVE_0752200.1"/>
    </source>
</evidence>
<evidence type="ECO:0000256" key="1">
    <source>
        <dbReference type="ARBA" id="ARBA00004141"/>
    </source>
</evidence>
<dbReference type="WBParaSite" id="SVE_0752200.1">
    <property type="protein sequence ID" value="SVE_0752200.1"/>
    <property type="gene ID" value="SVE_0752200"/>
</dbReference>
<keyword evidence="2 8" id="KW-0812">Transmembrane</keyword>
<evidence type="ECO:0000313" key="11">
    <source>
        <dbReference type="Proteomes" id="UP000035680"/>
    </source>
</evidence>
<feature type="transmembrane region" description="Helical" evidence="9">
    <location>
        <begin position="274"/>
        <end position="296"/>
    </location>
</feature>
<feature type="transmembrane region" description="Helical" evidence="9">
    <location>
        <begin position="45"/>
        <end position="68"/>
    </location>
</feature>
<dbReference type="PANTHER" id="PTHR45695:SF9">
    <property type="entry name" value="LEUCOKININ RECEPTOR"/>
    <property type="match status" value="1"/>
</dbReference>
<evidence type="ECO:0000256" key="8">
    <source>
        <dbReference type="RuleBase" id="RU000688"/>
    </source>
</evidence>
<evidence type="ECO:0000256" key="6">
    <source>
        <dbReference type="ARBA" id="ARBA00023170"/>
    </source>
</evidence>
<name>A0A0K0FF81_STRVS</name>
<reference evidence="12" key="2">
    <citation type="submission" date="2015-08" db="UniProtKB">
        <authorList>
            <consortium name="WormBaseParasite"/>
        </authorList>
    </citation>
    <scope>IDENTIFICATION</scope>
</reference>
<dbReference type="InterPro" id="IPR017452">
    <property type="entry name" value="GPCR_Rhodpsn_7TM"/>
</dbReference>
<reference evidence="11" key="1">
    <citation type="submission" date="2014-07" db="EMBL/GenBank/DDBJ databases">
        <authorList>
            <person name="Martin A.A"/>
            <person name="De Silva N."/>
        </authorList>
    </citation>
    <scope>NUCLEOTIDE SEQUENCE</scope>
</reference>
<feature type="transmembrane region" description="Helical" evidence="9">
    <location>
        <begin position="179"/>
        <end position="208"/>
    </location>
</feature>
<dbReference type="PANTHER" id="PTHR45695">
    <property type="entry name" value="LEUCOKININ RECEPTOR-RELATED"/>
    <property type="match status" value="1"/>
</dbReference>
<dbReference type="STRING" id="75913.A0A0K0FF81"/>
<comment type="subcellular location">
    <subcellularLocation>
        <location evidence="1">Membrane</location>
        <topology evidence="1">Multi-pass membrane protein</topology>
    </subcellularLocation>
</comment>
<feature type="transmembrane region" description="Helical" evidence="9">
    <location>
        <begin position="12"/>
        <end position="33"/>
    </location>
</feature>
<dbReference type="AlphaFoldDB" id="A0A0K0FF81"/>
<dbReference type="GO" id="GO:0005886">
    <property type="term" value="C:plasma membrane"/>
    <property type="evidence" value="ECO:0007669"/>
    <property type="project" value="TreeGrafter"/>
</dbReference>
<dbReference type="GO" id="GO:0004930">
    <property type="term" value="F:G protein-coupled receptor activity"/>
    <property type="evidence" value="ECO:0007669"/>
    <property type="project" value="UniProtKB-KW"/>
</dbReference>
<proteinExistence type="inferred from homology"/>
<feature type="transmembrane region" description="Helical" evidence="9">
    <location>
        <begin position="122"/>
        <end position="148"/>
    </location>
</feature>